<dbReference type="EMBL" id="JBHTBX010000028">
    <property type="protein sequence ID" value="MFC7436647.1"/>
    <property type="molecule type" value="Genomic_DNA"/>
</dbReference>
<accession>A0ABW2REY5</accession>
<evidence type="ECO:0000313" key="2">
    <source>
        <dbReference type="Proteomes" id="UP001596495"/>
    </source>
</evidence>
<comment type="caution">
    <text evidence="1">The sequence shown here is derived from an EMBL/GenBank/DDBJ whole genome shotgun (WGS) entry which is preliminary data.</text>
</comment>
<dbReference type="Proteomes" id="UP001596495">
    <property type="component" value="Unassembled WGS sequence"/>
</dbReference>
<protein>
    <recommendedName>
        <fullName evidence="3">Sensory transduction regulator</fullName>
    </recommendedName>
</protein>
<reference evidence="2" key="1">
    <citation type="journal article" date="2019" name="Int. J. Syst. Evol. Microbiol.">
        <title>The Global Catalogue of Microorganisms (GCM) 10K type strain sequencing project: providing services to taxonomists for standard genome sequencing and annotation.</title>
        <authorList>
            <consortium name="The Broad Institute Genomics Platform"/>
            <consortium name="The Broad Institute Genome Sequencing Center for Infectious Disease"/>
            <person name="Wu L."/>
            <person name="Ma J."/>
        </authorList>
    </citation>
    <scope>NUCLEOTIDE SEQUENCE [LARGE SCALE GENOMIC DNA]</scope>
    <source>
        <strain evidence="2">CCUG 54518</strain>
    </source>
</reference>
<evidence type="ECO:0000313" key="1">
    <source>
        <dbReference type="EMBL" id="MFC7436647.1"/>
    </source>
</evidence>
<evidence type="ECO:0008006" key="3">
    <source>
        <dbReference type="Google" id="ProtNLM"/>
    </source>
</evidence>
<gene>
    <name evidence="1" type="ORF">ACFQNJ_19265</name>
</gene>
<organism evidence="1 2">
    <name type="scientific">Hydrogenophaga bisanensis</name>
    <dbReference type="NCBI Taxonomy" id="439611"/>
    <lineage>
        <taxon>Bacteria</taxon>
        <taxon>Pseudomonadati</taxon>
        <taxon>Pseudomonadota</taxon>
        <taxon>Betaproteobacteria</taxon>
        <taxon>Burkholderiales</taxon>
        <taxon>Comamonadaceae</taxon>
        <taxon>Hydrogenophaga</taxon>
    </lineage>
</organism>
<dbReference type="RefSeq" id="WP_382260359.1">
    <property type="nucleotide sequence ID" value="NZ_JBHTBX010000028.1"/>
</dbReference>
<sequence>MSKLKSVVEDFAKEREFEQVLNDRDGFSLTLVDPLDLVATQGQMIVELDADERVIDTFIYYDLECKDSVRREVIELIHEIHQRWSFGRFELLSNGGLRWCYRLDTIGLEISVDALKQITGTGYYAASMFSLAIDEVVNQGRATEDVMRDFDEANEKARREADGIRTSMR</sequence>
<keyword evidence="2" id="KW-1185">Reference proteome</keyword>
<name>A0ABW2REY5_9BURK</name>
<proteinExistence type="predicted"/>